<evidence type="ECO:0000259" key="5">
    <source>
        <dbReference type="SMART" id="SM00849"/>
    </source>
</evidence>
<gene>
    <name evidence="6" type="ORF">GGQ54_003155</name>
</gene>
<keyword evidence="4" id="KW-0862">Zinc</keyword>
<evidence type="ECO:0000313" key="7">
    <source>
        <dbReference type="Proteomes" id="UP000527616"/>
    </source>
</evidence>
<dbReference type="AlphaFoldDB" id="A0A7Z0DBL3"/>
<dbReference type="SUPFAM" id="SSF56281">
    <property type="entry name" value="Metallo-hydrolase/oxidoreductase"/>
    <property type="match status" value="1"/>
</dbReference>
<dbReference type="InterPro" id="IPR051013">
    <property type="entry name" value="MBL_superfamily_lactonases"/>
</dbReference>
<reference evidence="6 7" key="1">
    <citation type="submission" date="2020-07" db="EMBL/GenBank/DDBJ databases">
        <title>Sequencing the genomes of 1000 actinobacteria strains.</title>
        <authorList>
            <person name="Klenk H.-P."/>
        </authorList>
    </citation>
    <scope>NUCLEOTIDE SEQUENCE [LARGE SCALE GENOMIC DNA]</scope>
    <source>
        <strain evidence="6 7">DSM 103164</strain>
    </source>
</reference>
<evidence type="ECO:0000313" key="6">
    <source>
        <dbReference type="EMBL" id="NYI72595.1"/>
    </source>
</evidence>
<comment type="similarity">
    <text evidence="1">Belongs to the metallo-beta-lactamase superfamily.</text>
</comment>
<keyword evidence="7" id="KW-1185">Reference proteome</keyword>
<dbReference type="Pfam" id="PF00753">
    <property type="entry name" value="Lactamase_B"/>
    <property type="match status" value="1"/>
</dbReference>
<evidence type="ECO:0000256" key="3">
    <source>
        <dbReference type="ARBA" id="ARBA00022801"/>
    </source>
</evidence>
<keyword evidence="3 6" id="KW-0378">Hydrolase</keyword>
<dbReference type="GO" id="GO:0046872">
    <property type="term" value="F:metal ion binding"/>
    <property type="evidence" value="ECO:0007669"/>
    <property type="project" value="UniProtKB-KW"/>
</dbReference>
<name>A0A7Z0DBL3_9ACTN</name>
<sequence length="291" mass="32236">MYVRSMVAPRRGDRRLLARYAALADRPLPPARGTVRLQTLRQRPRPVPSRLTFERLAGADQLSLQSFVIHHREATILLDPAFPREVNRQVMRELQPMLRRAVQPPSDLLPTMDALREAGIDPDLAHSTHAHWDHVSGLLDLPGLPAVMHADEIAWAAEGERAPVGGVRRGLAGRELLEFSLDGPPILTFDRSHDLFGDGTVRLVDLAGHTPGSVGVLLATDGGPVLLVGDTAWHGLQIDELRQRSGYPGCLADEDRELTWRALHRLHVLQEQLPVVPAHDHQRAAAWRTGL</sequence>
<dbReference type="PANTHER" id="PTHR42978:SF3">
    <property type="entry name" value="BLR3078 PROTEIN"/>
    <property type="match status" value="1"/>
</dbReference>
<dbReference type="PANTHER" id="PTHR42978">
    <property type="entry name" value="QUORUM-QUENCHING LACTONASE YTNP-RELATED-RELATED"/>
    <property type="match status" value="1"/>
</dbReference>
<dbReference type="RefSeq" id="WP_179446235.1">
    <property type="nucleotide sequence ID" value="NZ_JACBZS010000001.1"/>
</dbReference>
<dbReference type="Gene3D" id="3.60.15.10">
    <property type="entry name" value="Ribonuclease Z/Hydroxyacylglutathione hydrolase-like"/>
    <property type="match status" value="1"/>
</dbReference>
<keyword evidence="2" id="KW-0479">Metal-binding</keyword>
<dbReference type="InterPro" id="IPR036866">
    <property type="entry name" value="RibonucZ/Hydroxyglut_hydro"/>
</dbReference>
<dbReference type="GO" id="GO:0016787">
    <property type="term" value="F:hydrolase activity"/>
    <property type="evidence" value="ECO:0007669"/>
    <property type="project" value="UniProtKB-KW"/>
</dbReference>
<dbReference type="InterPro" id="IPR001279">
    <property type="entry name" value="Metallo-B-lactamas"/>
</dbReference>
<comment type="caution">
    <text evidence="6">The sequence shown here is derived from an EMBL/GenBank/DDBJ whole genome shotgun (WGS) entry which is preliminary data.</text>
</comment>
<proteinExistence type="inferred from homology"/>
<feature type="domain" description="Metallo-beta-lactamase" evidence="5">
    <location>
        <begin position="63"/>
        <end position="279"/>
    </location>
</feature>
<protein>
    <submittedName>
        <fullName evidence="6">Glyoxylase-like metal-dependent hydrolase (Beta-lactamase superfamily II)</fullName>
    </submittedName>
</protein>
<evidence type="ECO:0000256" key="4">
    <source>
        <dbReference type="ARBA" id="ARBA00022833"/>
    </source>
</evidence>
<accession>A0A7Z0DBL3</accession>
<evidence type="ECO:0000256" key="1">
    <source>
        <dbReference type="ARBA" id="ARBA00007749"/>
    </source>
</evidence>
<evidence type="ECO:0000256" key="2">
    <source>
        <dbReference type="ARBA" id="ARBA00022723"/>
    </source>
</evidence>
<dbReference type="SMART" id="SM00849">
    <property type="entry name" value="Lactamase_B"/>
    <property type="match status" value="1"/>
</dbReference>
<dbReference type="Proteomes" id="UP000527616">
    <property type="component" value="Unassembled WGS sequence"/>
</dbReference>
<dbReference type="EMBL" id="JACBZS010000001">
    <property type="protein sequence ID" value="NYI72595.1"/>
    <property type="molecule type" value="Genomic_DNA"/>
</dbReference>
<organism evidence="6 7">
    <name type="scientific">Naumannella cuiyingiana</name>
    <dbReference type="NCBI Taxonomy" id="1347891"/>
    <lineage>
        <taxon>Bacteria</taxon>
        <taxon>Bacillati</taxon>
        <taxon>Actinomycetota</taxon>
        <taxon>Actinomycetes</taxon>
        <taxon>Propionibacteriales</taxon>
        <taxon>Propionibacteriaceae</taxon>
        <taxon>Naumannella</taxon>
    </lineage>
</organism>